<evidence type="ECO:0000256" key="5">
    <source>
        <dbReference type="ARBA" id="ARBA00022989"/>
    </source>
</evidence>
<feature type="transmembrane region" description="Helical" evidence="10">
    <location>
        <begin position="181"/>
        <end position="206"/>
    </location>
</feature>
<feature type="transmembrane region" description="Helical" evidence="10">
    <location>
        <begin position="71"/>
        <end position="94"/>
    </location>
</feature>
<dbReference type="InterPro" id="IPR017452">
    <property type="entry name" value="GPCR_Rhodpsn_7TM"/>
</dbReference>
<dbReference type="RefSeq" id="XP_003730981.1">
    <property type="nucleotide sequence ID" value="XM_003730933.3"/>
</dbReference>
<dbReference type="EnsemblMetazoa" id="XM_003730933">
    <property type="protein sequence ID" value="XP_003730981"/>
    <property type="gene ID" value="LOC575521"/>
</dbReference>
<dbReference type="PRINTS" id="PR00237">
    <property type="entry name" value="GPCRRHODOPSN"/>
</dbReference>
<dbReference type="Gene3D" id="1.20.1070.10">
    <property type="entry name" value="Rhodopsin 7-helix transmembrane proteins"/>
    <property type="match status" value="1"/>
</dbReference>
<dbReference type="KEGG" id="spu:575521"/>
<reference evidence="13" key="1">
    <citation type="submission" date="2015-02" db="EMBL/GenBank/DDBJ databases">
        <title>Genome sequencing for Strongylocentrotus purpuratus.</title>
        <authorList>
            <person name="Murali S."/>
            <person name="Liu Y."/>
            <person name="Vee V."/>
            <person name="English A."/>
            <person name="Wang M."/>
            <person name="Skinner E."/>
            <person name="Han Y."/>
            <person name="Muzny D.M."/>
            <person name="Worley K.C."/>
            <person name="Gibbs R.A."/>
        </authorList>
    </citation>
    <scope>NUCLEOTIDE SEQUENCE</scope>
</reference>
<dbReference type="GO" id="GO:0004930">
    <property type="term" value="F:G protein-coupled receptor activity"/>
    <property type="evidence" value="ECO:0007669"/>
    <property type="project" value="InterPro"/>
</dbReference>
<evidence type="ECO:0000256" key="4">
    <source>
        <dbReference type="ARBA" id="ARBA00022801"/>
    </source>
</evidence>
<evidence type="ECO:0000256" key="2">
    <source>
        <dbReference type="ARBA" id="ARBA00022692"/>
    </source>
</evidence>
<protein>
    <recommendedName>
        <fullName evidence="11">G-protein coupled receptors family 1 profile domain-containing protein</fullName>
    </recommendedName>
</protein>
<dbReference type="InterPro" id="IPR000276">
    <property type="entry name" value="GPCR_Rhodpsn"/>
</dbReference>
<feature type="transmembrane region" description="Helical" evidence="10">
    <location>
        <begin position="335"/>
        <end position="354"/>
    </location>
</feature>
<dbReference type="AlphaFoldDB" id="A0A7M7GJL1"/>
<keyword evidence="7 10" id="KW-0472">Membrane</keyword>
<evidence type="ECO:0000256" key="6">
    <source>
        <dbReference type="ARBA" id="ARBA00023125"/>
    </source>
</evidence>
<feature type="transmembrane region" description="Helical" evidence="10">
    <location>
        <begin position="155"/>
        <end position="175"/>
    </location>
</feature>
<evidence type="ECO:0000313" key="12">
    <source>
        <dbReference type="EnsemblMetazoa" id="XP_003730981"/>
    </source>
</evidence>
<dbReference type="SUPFAM" id="SSF81321">
    <property type="entry name" value="Family A G protein-coupled receptor-like"/>
    <property type="match status" value="1"/>
</dbReference>
<dbReference type="GO" id="GO:0004844">
    <property type="term" value="F:uracil DNA N-glycosylase activity"/>
    <property type="evidence" value="ECO:0000318"/>
    <property type="project" value="GO_Central"/>
</dbReference>
<feature type="transmembrane region" description="Helical" evidence="10">
    <location>
        <begin position="308"/>
        <end position="329"/>
    </location>
</feature>
<dbReference type="CDD" id="cd00637">
    <property type="entry name" value="7tm_classA_rhodopsin-like"/>
    <property type="match status" value="1"/>
</dbReference>
<feature type="region of interest" description="Disordered" evidence="9">
    <location>
        <begin position="265"/>
        <end position="285"/>
    </location>
</feature>
<feature type="transmembrane region" description="Helical" evidence="10">
    <location>
        <begin position="106"/>
        <end position="134"/>
    </location>
</feature>
<feature type="transmembrane region" description="Helical" evidence="10">
    <location>
        <begin position="34"/>
        <end position="59"/>
    </location>
</feature>
<evidence type="ECO:0000313" key="13">
    <source>
        <dbReference type="Proteomes" id="UP000007110"/>
    </source>
</evidence>
<dbReference type="GO" id="GO:0017065">
    <property type="term" value="F:single-strand selective uracil DNA N-glycosylase activity"/>
    <property type="evidence" value="ECO:0007669"/>
    <property type="project" value="InterPro"/>
</dbReference>
<evidence type="ECO:0000256" key="1">
    <source>
        <dbReference type="ARBA" id="ARBA00004370"/>
    </source>
</evidence>
<dbReference type="GeneID" id="575521"/>
<organism evidence="12 13">
    <name type="scientific">Strongylocentrotus purpuratus</name>
    <name type="common">Purple sea urchin</name>
    <dbReference type="NCBI Taxonomy" id="7668"/>
    <lineage>
        <taxon>Eukaryota</taxon>
        <taxon>Metazoa</taxon>
        <taxon>Echinodermata</taxon>
        <taxon>Eleutherozoa</taxon>
        <taxon>Echinozoa</taxon>
        <taxon>Echinoidea</taxon>
        <taxon>Euechinoidea</taxon>
        <taxon>Echinacea</taxon>
        <taxon>Camarodonta</taxon>
        <taxon>Echinidea</taxon>
        <taxon>Strongylocentrotidae</taxon>
        <taxon>Strongylocentrotus</taxon>
    </lineage>
</organism>
<keyword evidence="5 10" id="KW-1133">Transmembrane helix</keyword>
<evidence type="ECO:0000256" key="10">
    <source>
        <dbReference type="SAM" id="Phobius"/>
    </source>
</evidence>
<dbReference type="Proteomes" id="UP000007110">
    <property type="component" value="Unassembled WGS sequence"/>
</dbReference>
<accession>A0A7M7GJL1</accession>
<evidence type="ECO:0000256" key="3">
    <source>
        <dbReference type="ARBA" id="ARBA00022763"/>
    </source>
</evidence>
<dbReference type="GO" id="GO:0016020">
    <property type="term" value="C:membrane"/>
    <property type="evidence" value="ECO:0007669"/>
    <property type="project" value="UniProtKB-SubCell"/>
</dbReference>
<keyword evidence="6" id="KW-0238">DNA-binding</keyword>
<dbReference type="GO" id="GO:0000703">
    <property type="term" value="F:oxidized pyrimidine nucleobase lesion DNA N-glycosylase activity"/>
    <property type="evidence" value="ECO:0000318"/>
    <property type="project" value="GO_Central"/>
</dbReference>
<proteinExistence type="predicted"/>
<dbReference type="InterPro" id="IPR039134">
    <property type="entry name" value="SMUG1"/>
</dbReference>
<dbReference type="PROSITE" id="PS50262">
    <property type="entry name" value="G_PROTEIN_RECEP_F1_2"/>
    <property type="match status" value="1"/>
</dbReference>
<dbReference type="Pfam" id="PF00001">
    <property type="entry name" value="7tm_1"/>
    <property type="match status" value="1"/>
</dbReference>
<keyword evidence="4" id="KW-0378">Hydrolase</keyword>
<dbReference type="GO" id="GO:0003677">
    <property type="term" value="F:DNA binding"/>
    <property type="evidence" value="ECO:0007669"/>
    <property type="project" value="UniProtKB-KW"/>
</dbReference>
<keyword evidence="2 10" id="KW-0812">Transmembrane</keyword>
<evidence type="ECO:0000256" key="8">
    <source>
        <dbReference type="ARBA" id="ARBA00023204"/>
    </source>
</evidence>
<evidence type="ECO:0000259" key="11">
    <source>
        <dbReference type="PROSITE" id="PS50262"/>
    </source>
</evidence>
<feature type="domain" description="G-protein coupled receptors family 1 profile" evidence="11">
    <location>
        <begin position="50"/>
        <end position="353"/>
    </location>
</feature>
<keyword evidence="3" id="KW-0227">DNA damage</keyword>
<name>A0A7M7GJL1_STRPU</name>
<dbReference type="OrthoDB" id="10044919at2759"/>
<keyword evidence="8" id="KW-0234">DNA repair</keyword>
<evidence type="ECO:0000256" key="9">
    <source>
        <dbReference type="SAM" id="MobiDB-lite"/>
    </source>
</evidence>
<reference evidence="12" key="2">
    <citation type="submission" date="2021-01" db="UniProtKB">
        <authorList>
            <consortium name="EnsemblMetazoa"/>
        </authorList>
    </citation>
    <scope>IDENTIFICATION</scope>
</reference>
<dbReference type="InParanoid" id="A0A7M7GJL1"/>
<dbReference type="PANTHER" id="PTHR13235:SF2">
    <property type="entry name" value="SINGLE-STRAND SELECTIVE MONOFUNCTIONAL URACIL DNA GLYCOSYLASE"/>
    <property type="match status" value="1"/>
</dbReference>
<dbReference type="OMA" id="HTINVAN"/>
<comment type="subcellular location">
    <subcellularLocation>
        <location evidence="1">Membrane</location>
    </subcellularLocation>
</comment>
<sequence>MADKSTLMMLTYTQPTVSLPDDDFNDNTDYSERIIFSIVFIVISITGIVGNTLVILAIVLSRKLRSTTNWFVLNLACVDLLTCVFLIFYVVAVLRLEVLSYTGWLLAWAVGITFTSMLSLTTHALIGFTSWYLIIKNYAKAKKLFTTRNISIMVAFSWLITIILCIVLFLTGAFSEYAAHFVTGIWIVGHFAFILTVYIQIWRFVAQQEKEMASKRGFGAKAQSETEMTTTNACEKSVASDPDRTIRDATLKPTPLSAECVSVEECGQSSSHPTSPADVSPREGKATTFQKQTAPKLNRKTITVTKNLLVILIAFTVCFIPYSICMFIPDDSLVEHWLLVLLFSNSCINPIIYARRIRIFREVMVCIIRCRLGTIPMPITFLRRMR</sequence>
<evidence type="ECO:0000256" key="7">
    <source>
        <dbReference type="ARBA" id="ARBA00023136"/>
    </source>
</evidence>
<dbReference type="PANTHER" id="PTHR13235">
    <property type="entry name" value="SINGLE-STRAND SELECTIVE MONOFUNCTIONAL URACIL DNA GLYCOSYLASE"/>
    <property type="match status" value="1"/>
</dbReference>
<dbReference type="GO" id="GO:0006284">
    <property type="term" value="P:base-excision repair"/>
    <property type="evidence" value="ECO:0007669"/>
    <property type="project" value="InterPro"/>
</dbReference>
<keyword evidence="13" id="KW-1185">Reference proteome</keyword>